<accession>A0A0S2ZK10</accession>
<dbReference type="PANTHER" id="PTHR23028:SF53">
    <property type="entry name" value="ACYL_TRANSF_3 DOMAIN-CONTAINING PROTEIN"/>
    <property type="match status" value="1"/>
</dbReference>
<dbReference type="GO" id="GO:0000271">
    <property type="term" value="P:polysaccharide biosynthetic process"/>
    <property type="evidence" value="ECO:0007669"/>
    <property type="project" value="TreeGrafter"/>
</dbReference>
<feature type="transmembrane region" description="Helical" evidence="1">
    <location>
        <begin position="84"/>
        <end position="103"/>
    </location>
</feature>
<dbReference type="InterPro" id="IPR002656">
    <property type="entry name" value="Acyl_transf_3_dom"/>
</dbReference>
<gene>
    <name evidence="3" type="ORF">RN87_00895</name>
</gene>
<dbReference type="GO" id="GO:0016020">
    <property type="term" value="C:membrane"/>
    <property type="evidence" value="ECO:0007669"/>
    <property type="project" value="TreeGrafter"/>
</dbReference>
<evidence type="ECO:0000259" key="2">
    <source>
        <dbReference type="Pfam" id="PF01757"/>
    </source>
</evidence>
<dbReference type="EMBL" id="CP013331">
    <property type="protein sequence ID" value="ALQ39156.1"/>
    <property type="molecule type" value="Genomic_DNA"/>
</dbReference>
<dbReference type="InterPro" id="IPR050879">
    <property type="entry name" value="Acyltransferase_3"/>
</dbReference>
<proteinExistence type="predicted"/>
<dbReference type="GO" id="GO:0016747">
    <property type="term" value="F:acyltransferase activity, transferring groups other than amino-acyl groups"/>
    <property type="evidence" value="ECO:0007669"/>
    <property type="project" value="InterPro"/>
</dbReference>
<dbReference type="KEGG" id="fhw:RN87_00895"/>
<keyword evidence="1" id="KW-0812">Transmembrane</keyword>
<feature type="transmembrane region" description="Helical" evidence="1">
    <location>
        <begin position="226"/>
        <end position="245"/>
    </location>
</feature>
<keyword evidence="1" id="KW-1133">Transmembrane helix</keyword>
<name>A0A0S2ZK10_9FUSO</name>
<protein>
    <recommendedName>
        <fullName evidence="2">Acyltransferase 3 domain-containing protein</fullName>
    </recommendedName>
</protein>
<evidence type="ECO:0000256" key="1">
    <source>
        <dbReference type="SAM" id="Phobius"/>
    </source>
</evidence>
<feature type="transmembrane region" description="Helical" evidence="1">
    <location>
        <begin position="282"/>
        <end position="303"/>
    </location>
</feature>
<reference evidence="3 4" key="1">
    <citation type="submission" date="2015-11" db="EMBL/GenBank/DDBJ databases">
        <authorList>
            <person name="Zhang Y."/>
            <person name="Guo Z."/>
        </authorList>
    </citation>
    <scope>NUCLEOTIDE SEQUENCE [LARGE SCALE GENOMIC DNA]</scope>
    <source>
        <strain evidence="3 4">ChDC F174</strain>
    </source>
</reference>
<evidence type="ECO:0000313" key="4">
    <source>
        <dbReference type="Proteomes" id="UP000063275"/>
    </source>
</evidence>
<dbReference type="RefSeq" id="WP_029493656.1">
    <property type="nucleotide sequence ID" value="NZ_ATKF01000096.1"/>
</dbReference>
<sequence>MEKARNNSLDFLKIIATILIVFHHYQQALNVEFTQINFFGGKFYFGYLVELFFLISGFLMFNYIEKIKQGLNFESFFINRVKRFLPLVAIAAILYECLIYFYFRIFGEKFLEQGLNFFGTIISILGIQAGWSFENPMINNPMWYISVLILCYILFYISTKISILKKINCVYLYVILVFLGLSIQKNNTNLAFLNYYTARGYYSFFFGVLFSIYFNNYKIRKFVKILSIFLVIFITYSIVAHYSIVEKNINYTLTFIYYPALIIIFNIDIIKKIYSSKLITKLAETSFNVYVWHVGAILIFIIVNKACNLNINFSSYKVMIVFTILLYIFGTISYYLIEKPLEKLIFKKLNSNKKLNEK</sequence>
<dbReference type="Proteomes" id="UP000063275">
    <property type="component" value="Chromosome"/>
</dbReference>
<feature type="transmembrane region" description="Helical" evidence="1">
    <location>
        <begin position="141"/>
        <end position="157"/>
    </location>
</feature>
<evidence type="ECO:0000313" key="3">
    <source>
        <dbReference type="EMBL" id="ALQ39156.1"/>
    </source>
</evidence>
<dbReference type="OrthoDB" id="9796461at2"/>
<organism evidence="3">
    <name type="scientific">Fusobacterium hwasookii ChDC F174</name>
    <dbReference type="NCBI Taxonomy" id="1307442"/>
    <lineage>
        <taxon>Bacteria</taxon>
        <taxon>Fusobacteriati</taxon>
        <taxon>Fusobacteriota</taxon>
        <taxon>Fusobacteriia</taxon>
        <taxon>Fusobacteriales</taxon>
        <taxon>Fusobacteriaceae</taxon>
        <taxon>Fusobacterium</taxon>
    </lineage>
</organism>
<feature type="transmembrane region" description="Helical" evidence="1">
    <location>
        <begin position="251"/>
        <end position="270"/>
    </location>
</feature>
<dbReference type="Pfam" id="PF01757">
    <property type="entry name" value="Acyl_transf_3"/>
    <property type="match status" value="1"/>
</dbReference>
<feature type="domain" description="Acyltransferase 3" evidence="2">
    <location>
        <begin position="6"/>
        <end position="331"/>
    </location>
</feature>
<feature type="transmembrane region" description="Helical" evidence="1">
    <location>
        <begin position="169"/>
        <end position="184"/>
    </location>
</feature>
<feature type="transmembrane region" description="Helical" evidence="1">
    <location>
        <begin position="196"/>
        <end position="214"/>
    </location>
</feature>
<dbReference type="PANTHER" id="PTHR23028">
    <property type="entry name" value="ACETYLTRANSFERASE"/>
    <property type="match status" value="1"/>
</dbReference>
<keyword evidence="1" id="KW-0472">Membrane</keyword>
<dbReference type="AlphaFoldDB" id="A0A0S2ZK10"/>
<feature type="transmembrane region" description="Helical" evidence="1">
    <location>
        <begin position="45"/>
        <end position="64"/>
    </location>
</feature>
<feature type="transmembrane region" description="Helical" evidence="1">
    <location>
        <begin position="315"/>
        <end position="337"/>
    </location>
</feature>